<dbReference type="RefSeq" id="WP_273374680.1">
    <property type="nucleotide sequence ID" value="NZ_BAABJL010000064.1"/>
</dbReference>
<proteinExistence type="predicted"/>
<accession>A0A927MMI4</accession>
<name>A0A927MMI4_9ACTN</name>
<reference evidence="1" key="1">
    <citation type="submission" date="2020-10" db="EMBL/GenBank/DDBJ databases">
        <title>Sequencing the genomes of 1000 actinobacteria strains.</title>
        <authorList>
            <person name="Klenk H.-P."/>
        </authorList>
    </citation>
    <scope>NUCLEOTIDE SEQUENCE</scope>
    <source>
        <strain evidence="1">DSM 45354</strain>
    </source>
</reference>
<protein>
    <submittedName>
        <fullName evidence="1">Uncharacterized protein</fullName>
    </submittedName>
</protein>
<evidence type="ECO:0000313" key="2">
    <source>
        <dbReference type="Proteomes" id="UP000638648"/>
    </source>
</evidence>
<keyword evidence="2" id="KW-1185">Reference proteome</keyword>
<comment type="caution">
    <text evidence="1">The sequence shown here is derived from an EMBL/GenBank/DDBJ whole genome shotgun (WGS) entry which is preliminary data.</text>
</comment>
<evidence type="ECO:0000313" key="1">
    <source>
        <dbReference type="EMBL" id="MBE1603410.1"/>
    </source>
</evidence>
<organism evidence="1 2">
    <name type="scientific">Actinopolymorpha pittospori</name>
    <dbReference type="NCBI Taxonomy" id="648752"/>
    <lineage>
        <taxon>Bacteria</taxon>
        <taxon>Bacillati</taxon>
        <taxon>Actinomycetota</taxon>
        <taxon>Actinomycetes</taxon>
        <taxon>Propionibacteriales</taxon>
        <taxon>Actinopolymorphaceae</taxon>
        <taxon>Actinopolymorpha</taxon>
    </lineage>
</organism>
<sequence length="43" mass="4656">MKQSAETLLKTVSEEQLIATLVDRARSEWLQGSLPLVGLSVAS</sequence>
<dbReference type="EMBL" id="JADBEM010000001">
    <property type="protein sequence ID" value="MBE1603410.1"/>
    <property type="molecule type" value="Genomic_DNA"/>
</dbReference>
<dbReference type="AlphaFoldDB" id="A0A927MMI4"/>
<gene>
    <name evidence="1" type="ORF">HEB94_000258</name>
</gene>
<dbReference type="Proteomes" id="UP000638648">
    <property type="component" value="Unassembled WGS sequence"/>
</dbReference>